<dbReference type="RefSeq" id="XP_046597548.1">
    <property type="nucleotide sequence ID" value="XM_046741592.1"/>
</dbReference>
<evidence type="ECO:0000256" key="13">
    <source>
        <dbReference type="SAM" id="Coils"/>
    </source>
</evidence>
<keyword evidence="3" id="KW-0282">Flagellum</keyword>
<evidence type="ECO:0000256" key="10">
    <source>
        <dbReference type="ARBA" id="ARBA00040899"/>
    </source>
</evidence>
<dbReference type="InterPro" id="IPR039505">
    <property type="entry name" value="DRC1/2_N"/>
</dbReference>
<sequence length="488" mass="57537">MPAKKKKGKASKLSRMSDEERARYLQHRAEIELEAKRRKQQLIAAFTKNKLKHEEAFSRLNTAKINEQWRHLLRQIKCKELYQDVKHLWQNFDCTLKAKNSIIAKLYDELELSDRDHRRSQEAHIMMIDKFIGELKIYILIHMHITFLLRGDNTMLTINILTMSRIAYISGIHKQRLSYLHDNYVKELRELEYIGTVELTEVKNKLENSCKEQDTIIFAQNKSLESSLEKTRSQNAIHTRTIVHSKEEDIMELRHRVVGNMENLWSQLLATITDYEVLTENKRKQYEYLKEQDDAVRAEAAMFPKQQSQLLDTIDITKGQLDDLAWERGEQITELKQQLEQLNKAIWDLRSKIKMAQITDAIRLKKLSVISNGVKKELDKILEKGTMLQLLSQLCSSLEEPRDGIDKCSNKDNDLLHCYEKTGTENVTEPFDRMEKFWKRFNEVKAENILMRKERAQSLQENRHLRHNLRVYLVTVARMPAARPHTAI</sequence>
<evidence type="ECO:0000256" key="6">
    <source>
        <dbReference type="ARBA" id="ARBA00023212"/>
    </source>
</evidence>
<feature type="region of interest" description="Disordered" evidence="14">
    <location>
        <begin position="1"/>
        <end position="21"/>
    </location>
</feature>
<dbReference type="PANTHER" id="PTHR21625:SF0">
    <property type="entry name" value="DYNEIN REGULATORY COMPLEX SUBUNIT 2"/>
    <property type="match status" value="1"/>
</dbReference>
<evidence type="ECO:0000256" key="5">
    <source>
        <dbReference type="ARBA" id="ARBA00023069"/>
    </source>
</evidence>
<evidence type="ECO:0000256" key="12">
    <source>
        <dbReference type="ARBA" id="ARBA00045865"/>
    </source>
</evidence>
<keyword evidence="4 13" id="KW-0175">Coiled coil</keyword>
<keyword evidence="2" id="KW-0963">Cytoplasm</keyword>
<evidence type="ECO:0000313" key="16">
    <source>
        <dbReference type="Proteomes" id="UP000829291"/>
    </source>
</evidence>
<reference evidence="17" key="1">
    <citation type="submission" date="2025-08" db="UniProtKB">
        <authorList>
            <consortium name="RefSeq"/>
        </authorList>
    </citation>
    <scope>IDENTIFICATION</scope>
    <source>
        <tissue evidence="17">Thorax and Abdomen</tissue>
    </source>
</reference>
<keyword evidence="16" id="KW-1185">Reference proteome</keyword>
<evidence type="ECO:0000256" key="11">
    <source>
        <dbReference type="ARBA" id="ARBA00041517"/>
    </source>
</evidence>
<dbReference type="Pfam" id="PF14772">
    <property type="entry name" value="NYD-SP28"/>
    <property type="match status" value="1"/>
</dbReference>
<evidence type="ECO:0000256" key="3">
    <source>
        <dbReference type="ARBA" id="ARBA00022846"/>
    </source>
</evidence>
<evidence type="ECO:0000256" key="7">
    <source>
        <dbReference type="ARBA" id="ARBA00023273"/>
    </source>
</evidence>
<dbReference type="GeneID" id="107227295"/>
<protein>
    <recommendedName>
        <fullName evidence="10">Dynein regulatory complex subunit 2</fullName>
    </recommendedName>
    <alternativeName>
        <fullName evidence="11">Coiled-coil domain-containing protein 65</fullName>
    </alternativeName>
</protein>
<evidence type="ECO:0000256" key="4">
    <source>
        <dbReference type="ARBA" id="ARBA00023054"/>
    </source>
</evidence>
<evidence type="ECO:0000256" key="8">
    <source>
        <dbReference type="ARBA" id="ARBA00037841"/>
    </source>
</evidence>
<keyword evidence="5" id="KW-0969">Cilium</keyword>
<dbReference type="Proteomes" id="UP000829291">
    <property type="component" value="Chromosome 5"/>
</dbReference>
<name>A0ABM3GBA0_NEOLC</name>
<proteinExistence type="inferred from homology"/>
<comment type="function">
    <text evidence="12">Component of the nexin-dynein regulatory complex (N-DRC), a key regulator of ciliary/flagellar motility which maintains the alignment and integrity of the distal axoneme and regulates microtubule sliding in motile axonemes. Plays a critical role in the assembly of N-DRC and also stabilizes the assembly of multiple inner dynein arms and radial spokes. Coassembles with DRC1 to form a central scaffold needed for assembly of the N-DRC and its attachment to the outer doublet microtubules.</text>
</comment>
<dbReference type="PANTHER" id="PTHR21625">
    <property type="entry name" value="NYD-SP28 PROTEIN"/>
    <property type="match status" value="1"/>
</dbReference>
<keyword evidence="6" id="KW-0206">Cytoskeleton</keyword>
<evidence type="ECO:0000259" key="15">
    <source>
        <dbReference type="Pfam" id="PF14772"/>
    </source>
</evidence>
<evidence type="ECO:0000313" key="17">
    <source>
        <dbReference type="RefSeq" id="XP_046597548.1"/>
    </source>
</evidence>
<dbReference type="InterPro" id="IPR039750">
    <property type="entry name" value="DRC1/DRC2"/>
</dbReference>
<comment type="subcellular location">
    <subcellularLocation>
        <location evidence="1">Cytoplasm</location>
        <location evidence="1">Cytoskeleton</location>
        <location evidence="1">Flagellum axoneme</location>
    </subcellularLocation>
    <subcellularLocation>
        <location evidence="8">Cytoplasm</location>
        <location evidence="8">Cytoskeleton</location>
        <location evidence="8">Flagellum basal body</location>
    </subcellularLocation>
</comment>
<feature type="compositionally biased region" description="Basic residues" evidence="14">
    <location>
        <begin position="1"/>
        <end position="12"/>
    </location>
</feature>
<evidence type="ECO:0000256" key="2">
    <source>
        <dbReference type="ARBA" id="ARBA00022490"/>
    </source>
</evidence>
<evidence type="ECO:0000256" key="14">
    <source>
        <dbReference type="SAM" id="MobiDB-lite"/>
    </source>
</evidence>
<gene>
    <name evidence="17" type="primary">LOC107227295</name>
</gene>
<feature type="coiled-coil region" evidence="13">
    <location>
        <begin position="332"/>
        <end position="359"/>
    </location>
</feature>
<keyword evidence="7" id="KW-0966">Cell projection</keyword>
<comment type="similarity">
    <text evidence="9">Belongs to the DRC2 family.</text>
</comment>
<evidence type="ECO:0000256" key="9">
    <source>
        <dbReference type="ARBA" id="ARBA00038424"/>
    </source>
</evidence>
<organism evidence="16 17">
    <name type="scientific">Neodiprion lecontei</name>
    <name type="common">Redheaded pine sawfly</name>
    <dbReference type="NCBI Taxonomy" id="441921"/>
    <lineage>
        <taxon>Eukaryota</taxon>
        <taxon>Metazoa</taxon>
        <taxon>Ecdysozoa</taxon>
        <taxon>Arthropoda</taxon>
        <taxon>Hexapoda</taxon>
        <taxon>Insecta</taxon>
        <taxon>Pterygota</taxon>
        <taxon>Neoptera</taxon>
        <taxon>Endopterygota</taxon>
        <taxon>Hymenoptera</taxon>
        <taxon>Tenthredinoidea</taxon>
        <taxon>Diprionidae</taxon>
        <taxon>Diprioninae</taxon>
        <taxon>Neodiprion</taxon>
    </lineage>
</organism>
<feature type="domain" description="Dynein regulatory complex protein 1/2 N-terminal" evidence="15">
    <location>
        <begin position="27"/>
        <end position="125"/>
    </location>
</feature>
<accession>A0ABM3GBA0</accession>
<evidence type="ECO:0000256" key="1">
    <source>
        <dbReference type="ARBA" id="ARBA00004611"/>
    </source>
</evidence>